<feature type="transmembrane region" description="Helical" evidence="2">
    <location>
        <begin position="35"/>
        <end position="54"/>
    </location>
</feature>
<name>A0ABW6HLP5_9FLAO</name>
<keyword evidence="6" id="KW-1185">Reference proteome</keyword>
<evidence type="ECO:0000313" key="6">
    <source>
        <dbReference type="Proteomes" id="UP001600039"/>
    </source>
</evidence>
<dbReference type="Pfam" id="PF20009">
    <property type="entry name" value="GEVED"/>
    <property type="match status" value="3"/>
</dbReference>
<evidence type="ECO:0000256" key="1">
    <source>
        <dbReference type="SAM" id="MobiDB-lite"/>
    </source>
</evidence>
<comment type="caution">
    <text evidence="5">The sequence shown here is derived from an EMBL/GenBank/DDBJ whole genome shotgun (WGS) entry which is preliminary data.</text>
</comment>
<feature type="domain" description="GEVED" evidence="4">
    <location>
        <begin position="585"/>
        <end position="664"/>
    </location>
</feature>
<protein>
    <submittedName>
        <fullName evidence="5">GEVED domain-containing protein</fullName>
    </submittedName>
</protein>
<sequence>MKQKYLFENTDNNKITLNLDTNSYSSVAKKKQSKILSVITFLSLLMMFFFGNTMNGQTTVTTTGTGSGTWTVPCDVSSISVQVWGPGGKGGNVSGKSTYGGGGGSGAYSTSTLSVTPGQVISFVVGAGNSTSNTTFLTLTAGYGTSGGSNTGGAGTGGSASGGTTNSSGGSGTAGIMTLSGAGGNSPSGGTGGAGRSTDNDGNNGNSPGGGGGGAINGNGSNSYNGGNGGNGQIKISYTSLLSYCTPSFTNATLPITNVTFAGINNSSASSIGGLDYESFCLTGSVIQGSATNAISVKGNTNGNYTNYIRVYIDWDHNGVFGNTANEIYDLGTIINSTGIDAAALTGNIVVPATAIIGVTRMRTMKNLNTYPTGPCQTGTGYGQAEDYSVNVVAPASCITPLFQPTALSLTANGNTITGSFTRASPAVDNYLILINTTGVAPTPANGTTYAIGDTVGSGNIVADIDNNNSFSATGLSQLQKYYIFVFSYNSLCSGGPMYNISAPLTGNTTTLTATYCTPTGNLNCTANDLISNVTINTLNNTSTCGTGGYTNYAATGTQTTSLTKGTSYNFSLKVGTGSGTHGAGVWIDFNQNGIFTDAGEYFLISNTIAASSTTTISIPIPLGAAAGTTRMRVRYAYATAITSASGLSCTMLGTYGETEDYTISIINASICATPSAQPTVLILTPTGNSIGGSFTYANPIANNYLVTISTVNTAPTPVNGTTYNIGDVIGSSKVVDIDNNNTFLAIGLTPSTTYYIHVFSYNSLCTGGPLYYTTTPLNGTSATLVASSYCVPSVSTSTWANYDYISNVSFVGTLNDTSNNSTYSTSPLGFQDYTGLASKPIQAQGEGVNIFVQAKNTSYMKAWVDWNRDGTYADPGEIVYNTGGIATYSTTFGFAIPNSAVLGDYRVRIRINSRDTKNPVDSNSTPTFGPCANINYGGETEDYLFTVVASCSALVTSVTDGINCGPGKVNLSVTGSAGTTSYRWYTSETGGTPVNTATNSWTTPLLTATTTYYVTANNGTCESLVRTPIVANINPIPTLTFTPSNPIVCGENGVIALTASGDKQQTYLINESFENGTLGDFINLNYVTNGVATDPLTSWQIRTSTFIPAQQVWFPAISSGFGSNRFVMATSDVGPYVTHNGLVSKSVNSTGYLDLTLTFKAFYSRYYIDDTATTLDYVTVDVSTDAGTSWTEISRWTSDLGIGTRFGNLSFNLNAYINQPSLKIRIRYYGEWVDGIAIDDVKLFGFIPLSTAFSWSSTTPVDAYSDAACTVPYSTAVPTVYIKPTTTQLESSSYSFTATATLSNGCAASQPITVQNTTKFWKGTTDNDWNKASNWLPAAVPTSSTCVIVPAGTASKIMNTPDAFAKTVTVKAPAGNLELQSGKNLTVTDNIIVEPGATFNIRDKASLIQTNNIANTGIVNIERITPPISKLDFTYWGSPVTLASNFTLGSLSSSSPLMFSWVPTIANGAGNWQNETTATIMDPRKGYIVRAPNTFSSSTKTSYTATFTGTPNNGNIAASISKGSLIGTVDVDAENDEWNLIANPYPSALDAAAFLNLAGNVPVIEGTLYLWTHNSQPSTIPPDPFYGDFVLNYTDADYAVFNTTGGTATAPAFIGGSTPTGYIASGQSFFVKAANSMANGTTANATFNNSMRVGVAGKNGDFFKLTKNNKDEAIPKSVTDIERHRIWINLTNNSGAFSQTLVGYVAGATQELDRSFDGESLGGNDVTFYSIIPEAQLTIQGRALPFDENDQVTLGYNSEITGELSIRIDHIDGLFDTQNIYLEDKDLSVIHNLKEKPYVFNTEKGDFNDRFVLRYIDKTLSTDTFSLSKSDAVNVIVNQNVTVQSFNQLIKSVAVYDLLGRKIDSYKKVNTLKYTLSHLNKTTAGLIVKVTLDDDTLVSKKIIY</sequence>
<dbReference type="InterPro" id="IPR045474">
    <property type="entry name" value="GEVED"/>
</dbReference>
<gene>
    <name evidence="5" type="ORF">ACFX5D_08270</name>
</gene>
<dbReference type="Proteomes" id="UP001600039">
    <property type="component" value="Unassembled WGS sequence"/>
</dbReference>
<feature type="compositionally biased region" description="Low complexity" evidence="1">
    <location>
        <begin position="196"/>
        <end position="206"/>
    </location>
</feature>
<evidence type="ECO:0000259" key="4">
    <source>
        <dbReference type="Pfam" id="PF20009"/>
    </source>
</evidence>
<dbReference type="Gene3D" id="2.60.120.260">
    <property type="entry name" value="Galactose-binding domain-like"/>
    <property type="match status" value="1"/>
</dbReference>
<proteinExistence type="predicted"/>
<feature type="domain" description="Ig-like" evidence="3">
    <location>
        <begin position="960"/>
        <end position="1036"/>
    </location>
</feature>
<dbReference type="EMBL" id="JBHZQA010000004">
    <property type="protein sequence ID" value="MFE3847956.1"/>
    <property type="molecule type" value="Genomic_DNA"/>
</dbReference>
<keyword evidence="2" id="KW-0812">Transmembrane</keyword>
<reference evidence="5 6" key="1">
    <citation type="submission" date="2024-06" db="EMBL/GenBank/DDBJ databases">
        <title>Flavobacterium spp. isolated from glacier.</title>
        <authorList>
            <person name="Han D."/>
        </authorList>
    </citation>
    <scope>NUCLEOTIDE SEQUENCE [LARGE SCALE GENOMIC DNA]</scope>
    <source>
        <strain evidence="5 6">LB3P45</strain>
    </source>
</reference>
<evidence type="ECO:0000259" key="3">
    <source>
        <dbReference type="Pfam" id="PF19081"/>
    </source>
</evidence>
<keyword evidence="2" id="KW-0472">Membrane</keyword>
<evidence type="ECO:0000313" key="5">
    <source>
        <dbReference type="EMBL" id="MFE3847956.1"/>
    </source>
</evidence>
<keyword evidence="2" id="KW-1133">Transmembrane helix</keyword>
<feature type="compositionally biased region" description="Gly residues" evidence="1">
    <location>
        <begin position="181"/>
        <end position="195"/>
    </location>
</feature>
<feature type="region of interest" description="Disordered" evidence="1">
    <location>
        <begin position="154"/>
        <end position="217"/>
    </location>
</feature>
<dbReference type="InterPro" id="IPR044023">
    <property type="entry name" value="Ig_7"/>
</dbReference>
<feature type="domain" description="GEVED" evidence="4">
    <location>
        <begin position="308"/>
        <end position="391"/>
    </location>
</feature>
<evidence type="ECO:0000256" key="2">
    <source>
        <dbReference type="SAM" id="Phobius"/>
    </source>
</evidence>
<organism evidence="5 6">
    <name type="scientific">Flavobacterium fructosi</name>
    <dbReference type="NCBI Taxonomy" id="3230416"/>
    <lineage>
        <taxon>Bacteria</taxon>
        <taxon>Pseudomonadati</taxon>
        <taxon>Bacteroidota</taxon>
        <taxon>Flavobacteriia</taxon>
        <taxon>Flavobacteriales</taxon>
        <taxon>Flavobacteriaceae</taxon>
        <taxon>Flavobacterium</taxon>
    </lineage>
</organism>
<dbReference type="Pfam" id="PF19081">
    <property type="entry name" value="Ig_7"/>
    <property type="match status" value="1"/>
</dbReference>
<dbReference type="RefSeq" id="WP_379857761.1">
    <property type="nucleotide sequence ID" value="NZ_JBHZQA010000004.1"/>
</dbReference>
<accession>A0ABW6HLP5</accession>
<feature type="domain" description="GEVED" evidence="4">
    <location>
        <begin position="860"/>
        <end position="946"/>
    </location>
</feature>
<feature type="compositionally biased region" description="Gly residues" evidence="1">
    <location>
        <begin position="207"/>
        <end position="217"/>
    </location>
</feature>
<dbReference type="NCBIfam" id="NF033708">
    <property type="entry name" value="T9SS_Cterm_ChiA"/>
    <property type="match status" value="1"/>
</dbReference>